<dbReference type="InterPro" id="IPR016181">
    <property type="entry name" value="Acyl_CoA_acyltransferase"/>
</dbReference>
<sequence length="149" mass="17100">MFLYRGAAVEGKKNSGTSDWSEKYPTREILDEDIELRRVFILEEGDTIIASVSLLETDDLDHEPIGWKDLKSCVLVRLCVLTKYQCQRVGEQAVNCLIEHVKLRGYQSMRLLAEVNNAAANRLYRRMGFTCLGVVPLYEKSFNAYELVF</sequence>
<dbReference type="EMBL" id="CAADEY010000204">
    <property type="protein sequence ID" value="VFJ69053.1"/>
    <property type="molecule type" value="Genomic_DNA"/>
</dbReference>
<gene>
    <name evidence="2" type="ORF">BECKDK2373C_GA0170839_12043</name>
</gene>
<dbReference type="Gene3D" id="3.40.630.30">
    <property type="match status" value="1"/>
</dbReference>
<dbReference type="InterPro" id="IPR000182">
    <property type="entry name" value="GNAT_dom"/>
</dbReference>
<evidence type="ECO:0000313" key="2">
    <source>
        <dbReference type="EMBL" id="VFJ69053.1"/>
    </source>
</evidence>
<accession>A0A450TMU6</accession>
<name>A0A450TMU6_9GAMM</name>
<feature type="domain" description="N-acetyltransferase" evidence="1">
    <location>
        <begin position="1"/>
        <end position="149"/>
    </location>
</feature>
<keyword evidence="2" id="KW-0808">Transferase</keyword>
<dbReference type="GO" id="GO:0016747">
    <property type="term" value="F:acyltransferase activity, transferring groups other than amino-acyl groups"/>
    <property type="evidence" value="ECO:0007669"/>
    <property type="project" value="InterPro"/>
</dbReference>
<organism evidence="2">
    <name type="scientific">Candidatus Kentrum sp. DK</name>
    <dbReference type="NCBI Taxonomy" id="2126562"/>
    <lineage>
        <taxon>Bacteria</taxon>
        <taxon>Pseudomonadati</taxon>
        <taxon>Pseudomonadota</taxon>
        <taxon>Gammaproteobacteria</taxon>
        <taxon>Candidatus Kentrum</taxon>
    </lineage>
</organism>
<dbReference type="SUPFAM" id="SSF55729">
    <property type="entry name" value="Acyl-CoA N-acyltransferases (Nat)"/>
    <property type="match status" value="1"/>
</dbReference>
<dbReference type="PROSITE" id="PS51186">
    <property type="entry name" value="GNAT"/>
    <property type="match status" value="1"/>
</dbReference>
<dbReference type="CDD" id="cd04301">
    <property type="entry name" value="NAT_SF"/>
    <property type="match status" value="1"/>
</dbReference>
<evidence type="ECO:0000259" key="1">
    <source>
        <dbReference type="PROSITE" id="PS51186"/>
    </source>
</evidence>
<dbReference type="Pfam" id="PF00583">
    <property type="entry name" value="Acetyltransf_1"/>
    <property type="match status" value="1"/>
</dbReference>
<proteinExistence type="predicted"/>
<dbReference type="AlphaFoldDB" id="A0A450TMU6"/>
<reference evidence="2" key="1">
    <citation type="submission" date="2019-02" db="EMBL/GenBank/DDBJ databases">
        <authorList>
            <person name="Gruber-Vodicka R. H."/>
            <person name="Seah K. B. B."/>
        </authorList>
    </citation>
    <scope>NUCLEOTIDE SEQUENCE</scope>
    <source>
        <strain evidence="2">BECK_DK161</strain>
    </source>
</reference>
<protein>
    <submittedName>
        <fullName evidence="2">Acetyltransferase (GNAT) family protein</fullName>
    </submittedName>
</protein>